<dbReference type="EMBL" id="ADAS02000009">
    <property type="protein sequence ID" value="OAV98121.1"/>
    <property type="molecule type" value="Genomic_DNA"/>
</dbReference>
<organism evidence="2">
    <name type="scientific">Puccinia triticina (isolate 1-1 / race 1 (BBBD))</name>
    <name type="common">Brown leaf rust fungus</name>
    <dbReference type="NCBI Taxonomy" id="630390"/>
    <lineage>
        <taxon>Eukaryota</taxon>
        <taxon>Fungi</taxon>
        <taxon>Dikarya</taxon>
        <taxon>Basidiomycota</taxon>
        <taxon>Pucciniomycotina</taxon>
        <taxon>Pucciniomycetes</taxon>
        <taxon>Pucciniales</taxon>
        <taxon>Pucciniaceae</taxon>
        <taxon>Puccinia</taxon>
    </lineage>
</organism>
<reference evidence="2" key="2">
    <citation type="submission" date="2016-05" db="EMBL/GenBank/DDBJ databases">
        <title>Comparative analysis highlights variable genome content of wheat rusts and divergence of the mating loci.</title>
        <authorList>
            <person name="Cuomo C.A."/>
            <person name="Bakkeren G."/>
            <person name="Szabo L."/>
            <person name="Khalil H."/>
            <person name="Joly D."/>
            <person name="Goldberg J."/>
            <person name="Young S."/>
            <person name="Zeng Q."/>
            <person name="Fellers J."/>
        </authorList>
    </citation>
    <scope>NUCLEOTIDE SEQUENCE [LARGE SCALE GENOMIC DNA]</scope>
    <source>
        <strain evidence="2">1-1 BBBD Race 1</strain>
    </source>
</reference>
<accession>A0A180H085</accession>
<reference evidence="3" key="4">
    <citation type="submission" date="2025-05" db="UniProtKB">
        <authorList>
            <consortium name="EnsemblFungi"/>
        </authorList>
    </citation>
    <scope>IDENTIFICATION</scope>
    <source>
        <strain evidence="3">isolate 1-1 / race 1 (BBBD)</strain>
    </source>
</reference>
<feature type="compositionally biased region" description="Basic and acidic residues" evidence="1">
    <location>
        <begin position="287"/>
        <end position="301"/>
    </location>
</feature>
<evidence type="ECO:0000256" key="1">
    <source>
        <dbReference type="SAM" id="MobiDB-lite"/>
    </source>
</evidence>
<dbReference type="OrthoDB" id="2505029at2759"/>
<sequence length="301" mass="32431">MSNNHIINHPGIFSGLFEATANYGLVSTASFFACSGVADEKEIDFEVKLVANTSINNTLDKGYVYSLTGGRIIALNDGLTPIITYSPDSLIRVGKALDLSLNTSKKTGVVGLGSVIEQNKIPSPNPDKESQLKVVNQCHRLYLIKYIVPATKNMVKTHSLYVLGREVSLAGNLVDWDIKRKMPVVLVRGVSVTSGHQIGKNSPKSGPGPSTPGGRGRKLHQWSKDSDATQTPTPTPSGSGTPGSQDTSYKGKEKAVSNDESNNNKLEAGDDDNKDETPAPKKRGRPRKDILKDAAKRLKNH</sequence>
<feature type="compositionally biased region" description="Low complexity" evidence="1">
    <location>
        <begin position="229"/>
        <end position="248"/>
    </location>
</feature>
<dbReference type="VEuPathDB" id="FungiDB:PTTG_25809"/>
<dbReference type="AlphaFoldDB" id="A0A180H085"/>
<reference evidence="2" key="1">
    <citation type="submission" date="2009-11" db="EMBL/GenBank/DDBJ databases">
        <authorList>
            <consortium name="The Broad Institute Genome Sequencing Platform"/>
            <person name="Ward D."/>
            <person name="Feldgarden M."/>
            <person name="Earl A."/>
            <person name="Young S.K."/>
            <person name="Zeng Q."/>
            <person name="Koehrsen M."/>
            <person name="Alvarado L."/>
            <person name="Berlin A."/>
            <person name="Bochicchio J."/>
            <person name="Borenstein D."/>
            <person name="Chapman S.B."/>
            <person name="Chen Z."/>
            <person name="Engels R."/>
            <person name="Freedman E."/>
            <person name="Gellesch M."/>
            <person name="Goldberg J."/>
            <person name="Griggs A."/>
            <person name="Gujja S."/>
            <person name="Heilman E."/>
            <person name="Heiman D."/>
            <person name="Hepburn T."/>
            <person name="Howarth C."/>
            <person name="Jen D."/>
            <person name="Larson L."/>
            <person name="Lewis B."/>
            <person name="Mehta T."/>
            <person name="Park D."/>
            <person name="Pearson M."/>
            <person name="Roberts A."/>
            <person name="Saif S."/>
            <person name="Shea T."/>
            <person name="Shenoy N."/>
            <person name="Sisk P."/>
            <person name="Stolte C."/>
            <person name="Sykes S."/>
            <person name="Thomson T."/>
            <person name="Walk T."/>
            <person name="White J."/>
            <person name="Yandava C."/>
            <person name="Izard J."/>
            <person name="Baranova O.V."/>
            <person name="Blanton J.M."/>
            <person name="Tanner A.C."/>
            <person name="Dewhirst F.E."/>
            <person name="Haas B."/>
            <person name="Nusbaum C."/>
            <person name="Birren B."/>
        </authorList>
    </citation>
    <scope>NUCLEOTIDE SEQUENCE [LARGE SCALE GENOMIC DNA]</scope>
    <source>
        <strain evidence="2">1-1 BBBD Race 1</strain>
    </source>
</reference>
<feature type="compositionally biased region" description="Low complexity" evidence="1">
    <location>
        <begin position="199"/>
        <end position="208"/>
    </location>
</feature>
<keyword evidence="4" id="KW-1185">Reference proteome</keyword>
<evidence type="ECO:0000313" key="2">
    <source>
        <dbReference type="EMBL" id="OAV98121.1"/>
    </source>
</evidence>
<dbReference type="Proteomes" id="UP000005240">
    <property type="component" value="Unassembled WGS sequence"/>
</dbReference>
<reference evidence="3 4" key="3">
    <citation type="journal article" date="2017" name="G3 (Bethesda)">
        <title>Comparative analysis highlights variable genome content of wheat rusts and divergence of the mating loci.</title>
        <authorList>
            <person name="Cuomo C.A."/>
            <person name="Bakkeren G."/>
            <person name="Khalil H.B."/>
            <person name="Panwar V."/>
            <person name="Joly D."/>
            <person name="Linning R."/>
            <person name="Sakthikumar S."/>
            <person name="Song X."/>
            <person name="Adiconis X."/>
            <person name="Fan L."/>
            <person name="Goldberg J.M."/>
            <person name="Levin J.Z."/>
            <person name="Young S."/>
            <person name="Zeng Q."/>
            <person name="Anikster Y."/>
            <person name="Bruce M."/>
            <person name="Wang M."/>
            <person name="Yin C."/>
            <person name="McCallum B."/>
            <person name="Szabo L.J."/>
            <person name="Hulbert S."/>
            <person name="Chen X."/>
            <person name="Fellers J.P."/>
        </authorList>
    </citation>
    <scope>NUCLEOTIDE SEQUENCE</scope>
    <source>
        <strain evidence="4">Isolate 1-1 / race 1 (BBBD)</strain>
        <strain evidence="3">isolate 1-1 / race 1 (BBBD)</strain>
    </source>
</reference>
<evidence type="ECO:0000313" key="4">
    <source>
        <dbReference type="Proteomes" id="UP000005240"/>
    </source>
</evidence>
<name>A0A180H085_PUCT1</name>
<feature type="region of interest" description="Disordered" evidence="1">
    <location>
        <begin position="195"/>
        <end position="301"/>
    </location>
</feature>
<protein>
    <submittedName>
        <fullName evidence="2 3">Uncharacterized protein</fullName>
    </submittedName>
</protein>
<evidence type="ECO:0000313" key="3">
    <source>
        <dbReference type="EnsemblFungi" id="PTTG_25809-t43_1-p1"/>
    </source>
</evidence>
<gene>
    <name evidence="2" type="ORF">PTTG_25809</name>
</gene>
<dbReference type="EnsemblFungi" id="PTTG_25809-t43_1">
    <property type="protein sequence ID" value="PTTG_25809-t43_1-p1"/>
    <property type="gene ID" value="PTTG_25809"/>
</dbReference>
<proteinExistence type="predicted"/>